<comment type="caution">
    <text evidence="1">The sequence shown here is derived from an EMBL/GenBank/DDBJ whole genome shotgun (WGS) entry which is preliminary data.</text>
</comment>
<reference evidence="1" key="1">
    <citation type="submission" date="2021-02" db="EMBL/GenBank/DDBJ databases">
        <authorList>
            <person name="Dougan E. K."/>
            <person name="Rhodes N."/>
            <person name="Thang M."/>
            <person name="Chan C."/>
        </authorList>
    </citation>
    <scope>NUCLEOTIDE SEQUENCE</scope>
</reference>
<proteinExistence type="predicted"/>
<sequence length="66" mass="6801">ALFGRVSCDSLMHEEGGYVELCADEGCSEEGCAKVLVVPEGKCGSSFTGFAAASWRCVSPSDLPPG</sequence>
<feature type="non-terminal residue" evidence="1">
    <location>
        <position position="66"/>
    </location>
</feature>
<name>A0A813J595_POLGL</name>
<accession>A0A813J595</accession>
<protein>
    <submittedName>
        <fullName evidence="1">Uncharacterized protein</fullName>
    </submittedName>
</protein>
<gene>
    <name evidence="1" type="ORF">PGLA2088_LOCUS17049</name>
</gene>
<dbReference type="EMBL" id="CAJNNW010022127">
    <property type="protein sequence ID" value="CAE8668874.1"/>
    <property type="molecule type" value="Genomic_DNA"/>
</dbReference>
<evidence type="ECO:0000313" key="2">
    <source>
        <dbReference type="Proteomes" id="UP000626109"/>
    </source>
</evidence>
<dbReference type="Proteomes" id="UP000626109">
    <property type="component" value="Unassembled WGS sequence"/>
</dbReference>
<dbReference type="AlphaFoldDB" id="A0A813J595"/>
<evidence type="ECO:0000313" key="1">
    <source>
        <dbReference type="EMBL" id="CAE8668874.1"/>
    </source>
</evidence>
<organism evidence="1 2">
    <name type="scientific">Polarella glacialis</name>
    <name type="common">Dinoflagellate</name>
    <dbReference type="NCBI Taxonomy" id="89957"/>
    <lineage>
        <taxon>Eukaryota</taxon>
        <taxon>Sar</taxon>
        <taxon>Alveolata</taxon>
        <taxon>Dinophyceae</taxon>
        <taxon>Suessiales</taxon>
        <taxon>Suessiaceae</taxon>
        <taxon>Polarella</taxon>
    </lineage>
</organism>